<dbReference type="SUPFAM" id="SSF53448">
    <property type="entry name" value="Nucleotide-diphospho-sugar transferases"/>
    <property type="match status" value="1"/>
</dbReference>
<evidence type="ECO:0000259" key="1">
    <source>
        <dbReference type="Pfam" id="PF00535"/>
    </source>
</evidence>
<dbReference type="AlphaFoldDB" id="A0A1F8APY4"/>
<sequence>MAKSSLTIIIVSYNTKDLLEKCLTSIIKAKITYPYEIIVSDNGSKDGSRELVKAQFKEVRLLVSSQNLGFAGGNNRAKNYVNSTYVLFLNSDTLVNADSVNKSVGYLDKHPKVGLVSCKTLLPDGSLDKDCRRSFPTPWAAFSHLVIPLDRLFPNSKIFSRYWYGYINPDLEHEIDVAQGAFMLTRKVVLDKMGWFDEDYFMDGEDVDLCWRIKNDGWKIVYYPKIFIVHYKKASKKSKILSRKDRLRSRMASVNSMETFYKKHLWQKYNILVNSVVSLGIYLIKLQRLLSVLIVK</sequence>
<proteinExistence type="predicted"/>
<comment type="caution">
    <text evidence="2">The sequence shown here is derived from an EMBL/GenBank/DDBJ whole genome shotgun (WGS) entry which is preliminary data.</text>
</comment>
<feature type="domain" description="Glycosyltransferase 2-like" evidence="1">
    <location>
        <begin position="7"/>
        <end position="117"/>
    </location>
</feature>
<evidence type="ECO:0000313" key="2">
    <source>
        <dbReference type="EMBL" id="OGM53833.1"/>
    </source>
</evidence>
<organism evidence="2 3">
    <name type="scientific">Candidatus Woesebacteria bacterium RIFCSPHIGHO2_12_FULL_41_24</name>
    <dbReference type="NCBI Taxonomy" id="1802510"/>
    <lineage>
        <taxon>Bacteria</taxon>
        <taxon>Candidatus Woeseibacteriota</taxon>
    </lineage>
</organism>
<dbReference type="Proteomes" id="UP000178603">
    <property type="component" value="Unassembled WGS sequence"/>
</dbReference>
<dbReference type="Gene3D" id="3.90.550.10">
    <property type="entry name" value="Spore Coat Polysaccharide Biosynthesis Protein SpsA, Chain A"/>
    <property type="match status" value="1"/>
</dbReference>
<evidence type="ECO:0000313" key="3">
    <source>
        <dbReference type="Proteomes" id="UP000178603"/>
    </source>
</evidence>
<dbReference type="InterPro" id="IPR029044">
    <property type="entry name" value="Nucleotide-diphossugar_trans"/>
</dbReference>
<dbReference type="PANTHER" id="PTHR43179">
    <property type="entry name" value="RHAMNOSYLTRANSFERASE WBBL"/>
    <property type="match status" value="1"/>
</dbReference>
<reference evidence="2 3" key="1">
    <citation type="journal article" date="2016" name="Nat. Commun.">
        <title>Thousands of microbial genomes shed light on interconnected biogeochemical processes in an aquifer system.</title>
        <authorList>
            <person name="Anantharaman K."/>
            <person name="Brown C.T."/>
            <person name="Hug L.A."/>
            <person name="Sharon I."/>
            <person name="Castelle C.J."/>
            <person name="Probst A.J."/>
            <person name="Thomas B.C."/>
            <person name="Singh A."/>
            <person name="Wilkins M.J."/>
            <person name="Karaoz U."/>
            <person name="Brodie E.L."/>
            <person name="Williams K.H."/>
            <person name="Hubbard S.S."/>
            <person name="Banfield J.F."/>
        </authorList>
    </citation>
    <scope>NUCLEOTIDE SEQUENCE [LARGE SCALE GENOMIC DNA]</scope>
</reference>
<dbReference type="Pfam" id="PF00535">
    <property type="entry name" value="Glycos_transf_2"/>
    <property type="match status" value="1"/>
</dbReference>
<dbReference type="PANTHER" id="PTHR43179:SF7">
    <property type="entry name" value="RHAMNOSYLTRANSFERASE WBBL"/>
    <property type="match status" value="1"/>
</dbReference>
<dbReference type="CDD" id="cd04186">
    <property type="entry name" value="GT_2_like_c"/>
    <property type="match status" value="1"/>
</dbReference>
<dbReference type="InterPro" id="IPR001173">
    <property type="entry name" value="Glyco_trans_2-like"/>
</dbReference>
<accession>A0A1F8APY4</accession>
<dbReference type="EMBL" id="MGGW01000020">
    <property type="protein sequence ID" value="OGM53833.1"/>
    <property type="molecule type" value="Genomic_DNA"/>
</dbReference>
<name>A0A1F8APY4_9BACT</name>
<protein>
    <recommendedName>
        <fullName evidence="1">Glycosyltransferase 2-like domain-containing protein</fullName>
    </recommendedName>
</protein>
<gene>
    <name evidence="2" type="ORF">A3E44_05450</name>
</gene>